<dbReference type="EMBL" id="CP002839">
    <property type="protein sequence ID" value="AEH38106.1"/>
    <property type="molecule type" value="Genomic_DNA"/>
</dbReference>
<feature type="region of interest" description="Disordered" evidence="1">
    <location>
        <begin position="29"/>
        <end position="51"/>
    </location>
</feature>
<organism evidence="2 3">
    <name type="scientific">Halopiger xanaduensis (strain DSM 18323 / JCM 14033 / SH-6)</name>
    <dbReference type="NCBI Taxonomy" id="797210"/>
    <lineage>
        <taxon>Archaea</taxon>
        <taxon>Methanobacteriati</taxon>
        <taxon>Methanobacteriota</taxon>
        <taxon>Stenosarchaea group</taxon>
        <taxon>Halobacteria</taxon>
        <taxon>Halobacteriales</taxon>
        <taxon>Natrialbaceae</taxon>
        <taxon>Halopiger</taxon>
    </lineage>
</organism>
<evidence type="ECO:0000313" key="3">
    <source>
        <dbReference type="Proteomes" id="UP000006794"/>
    </source>
</evidence>
<protein>
    <recommendedName>
        <fullName evidence="4">PRC-barrel domain containing protein</fullName>
    </recommendedName>
</protein>
<evidence type="ECO:0000256" key="1">
    <source>
        <dbReference type="SAM" id="MobiDB-lite"/>
    </source>
</evidence>
<sequence>MAQLTDDDEGKQVVNAEGEQIGIVESVEGGTAHVNPDPGMTDTIKSKLGWGDTDEETYPLDAENVESISDDEIRLQRL</sequence>
<dbReference type="HOGENOM" id="CLU_172269_2_0_2"/>
<reference evidence="2 3" key="1">
    <citation type="journal article" date="2012" name="Stand. Genomic Sci.">
        <title>Complete genome sequence of Halopiger xanaduensis type strain (SH-6(T)).</title>
        <authorList>
            <person name="Anderson I."/>
            <person name="Tindall B.J."/>
            <person name="Rohde M."/>
            <person name="Lucas S."/>
            <person name="Han J."/>
            <person name="Lapidus A."/>
            <person name="Cheng J.F."/>
            <person name="Goodwin L."/>
            <person name="Pitluck S."/>
            <person name="Peters L."/>
            <person name="Pati A."/>
            <person name="Mikhailova N."/>
            <person name="Pagani I."/>
            <person name="Teshima H."/>
            <person name="Han C."/>
            <person name="Tapia R."/>
            <person name="Land M."/>
            <person name="Woyke T."/>
            <person name="Klenk H.P."/>
            <person name="Kyrpides N."/>
            <person name="Ivanova N."/>
        </authorList>
    </citation>
    <scope>NUCLEOTIDE SEQUENCE [LARGE SCALE GENOMIC DNA]</scope>
    <source>
        <strain evidence="3">DSM 18323 / JCM 14033 / SH-6</strain>
    </source>
</reference>
<dbReference type="AlphaFoldDB" id="F8D9L6"/>
<gene>
    <name evidence="2" type="ordered locus">Halxa_3495</name>
</gene>
<evidence type="ECO:0008006" key="4">
    <source>
        <dbReference type="Google" id="ProtNLM"/>
    </source>
</evidence>
<keyword evidence="3" id="KW-1185">Reference proteome</keyword>
<evidence type="ECO:0000313" key="2">
    <source>
        <dbReference type="EMBL" id="AEH38106.1"/>
    </source>
</evidence>
<dbReference type="GeneID" id="10798443"/>
<dbReference type="OrthoDB" id="229248at2157"/>
<proteinExistence type="predicted"/>
<name>F8D9L6_HALXS</name>
<dbReference type="eggNOG" id="arCOG08931">
    <property type="taxonomic scope" value="Archaea"/>
</dbReference>
<dbReference type="KEGG" id="hxa:Halxa_3495"/>
<dbReference type="STRING" id="797210.Halxa_3495"/>
<accession>F8D9L6</accession>
<dbReference type="RefSeq" id="WP_013880994.1">
    <property type="nucleotide sequence ID" value="NC_015666.1"/>
</dbReference>
<dbReference type="Proteomes" id="UP000006794">
    <property type="component" value="Chromosome"/>
</dbReference>